<protein>
    <submittedName>
        <fullName evidence="1">LADA_0G14092g1_1</fullName>
    </submittedName>
</protein>
<name>A0A1G4JW17_9SACH</name>
<keyword evidence="2" id="KW-1185">Reference proteome</keyword>
<reference evidence="2" key="1">
    <citation type="submission" date="2016-03" db="EMBL/GenBank/DDBJ databases">
        <authorList>
            <person name="Devillers H."/>
        </authorList>
    </citation>
    <scope>NUCLEOTIDE SEQUENCE [LARGE SCALE GENOMIC DNA]</scope>
</reference>
<dbReference type="OrthoDB" id="4033961at2759"/>
<accession>A0A1G4JW17</accession>
<dbReference type="AlphaFoldDB" id="A0A1G4JW17"/>
<evidence type="ECO:0000313" key="2">
    <source>
        <dbReference type="Proteomes" id="UP000190274"/>
    </source>
</evidence>
<proteinExistence type="predicted"/>
<evidence type="ECO:0000313" key="1">
    <source>
        <dbReference type="EMBL" id="SCU95184.1"/>
    </source>
</evidence>
<organism evidence="1 2">
    <name type="scientific">Lachancea dasiensis</name>
    <dbReference type="NCBI Taxonomy" id="1072105"/>
    <lineage>
        <taxon>Eukaryota</taxon>
        <taxon>Fungi</taxon>
        <taxon>Dikarya</taxon>
        <taxon>Ascomycota</taxon>
        <taxon>Saccharomycotina</taxon>
        <taxon>Saccharomycetes</taxon>
        <taxon>Saccharomycetales</taxon>
        <taxon>Saccharomycetaceae</taxon>
        <taxon>Lachancea</taxon>
    </lineage>
</organism>
<dbReference type="Proteomes" id="UP000190274">
    <property type="component" value="Chromosome G"/>
</dbReference>
<sequence>MLQLITSPAIFVTSTIIPLQITIEHLNLGGNGPDSFSMYVFLLKYWCLYTMIRSIPNPLVYLFQSLPLSNVVELGAWVVLVCEILGRFNLLEISRGYGISTHTKPASTARTGWMSYFQSLTTPPLTDRYVFGQLTIMNLRFVENWPFKLQILDSSFKGSIGWILRFQGTPLKNQESADTRSWKWGYQWLAGQAIQKAVGGEEEYDLLDDVIQDIKKS</sequence>
<dbReference type="EMBL" id="LT598457">
    <property type="protein sequence ID" value="SCU95184.1"/>
    <property type="molecule type" value="Genomic_DNA"/>
</dbReference>
<gene>
    <name evidence="1" type="ORF">LADA_0G14092G</name>
</gene>